<dbReference type="AlphaFoldDB" id="A0A1M7F3T6"/>
<feature type="transmembrane region" description="Helical" evidence="1">
    <location>
        <begin position="41"/>
        <end position="61"/>
    </location>
</feature>
<accession>A0A1M7F3T6</accession>
<dbReference type="STRING" id="1121959.SAMN02746009_03745"/>
<keyword evidence="3" id="KW-1185">Reference proteome</keyword>
<dbReference type="InterPro" id="IPR025631">
    <property type="entry name" value="Porin_10"/>
</dbReference>
<gene>
    <name evidence="2" type="ORF">SAMN02746009_03745</name>
</gene>
<keyword evidence="1" id="KW-0812">Transmembrane</keyword>
<protein>
    <submittedName>
        <fullName evidence="2">Putative porin</fullName>
    </submittedName>
</protein>
<evidence type="ECO:0000313" key="3">
    <source>
        <dbReference type="Proteomes" id="UP000183947"/>
    </source>
</evidence>
<evidence type="ECO:0000256" key="1">
    <source>
        <dbReference type="SAM" id="Phobius"/>
    </source>
</evidence>
<dbReference type="Proteomes" id="UP000183947">
    <property type="component" value="Unassembled WGS sequence"/>
</dbReference>
<sequence>MAPPACASCSRPPLRPTLLSDLFSSSSVVCCRPPVRWLRSAARAGAGWLILVLLLAGPAAVQAQVLDDSTKVLYGARTTFVLREADLLRDQAKGRIIDTTLTNLPSARTWYHDSTFHQDLGHVATAARPLLWRTNTELGARVGRNVFDRYARDPAAIPYYDSRSPYTFFRFIQGGNGEQVFELSYTRSINKNASVGIAYERFASNKVYATDSRERLVEHTNFLVFARFQSDDERYHALFNYSNVRHMAVEQGGIQPQPATATVPADTALSQLFDYGEERPRLFNANNIEHRDGLRLAQSYRLLGKGLTAYHVADWRRQMNKFNDTRLPIDAATNAIIFYPRARLSQTATDDRAEAHRVENTFGVLGRTSAVEYRLYARHRALSLATRNLVGEPGELRPAANDGQRFSQIFVGGTAAFNYRIFAIETAGEVFAQDFENPGANREYWVRGAAKLGPLTGELLSTSYSPTLTQRQFDGNHYAWENSFENTKVNQLTVRVNQTLGRHRLEASGAIVNITDLMYYSETGAPAQLSEDRRLLTLSARHRFNLGSFYFDNQAHATSGGDEEGLRIPALVTNSKFYYQGYLFKKVLFGQIGTEIYYQSTWRPYDYSPSNQQFYVQNHFKAANFAVADVFLTADIRTVAVLLKMAYVNQGILRDGYFVTPYYTGLPRRFELGIRWQFFD</sequence>
<dbReference type="EMBL" id="FRAS01000028">
    <property type="protein sequence ID" value="SHL98359.1"/>
    <property type="molecule type" value="Genomic_DNA"/>
</dbReference>
<dbReference type="OrthoDB" id="1489309at2"/>
<organism evidence="2 3">
    <name type="scientific">Hymenobacter psychrotolerans DSM 18569</name>
    <dbReference type="NCBI Taxonomy" id="1121959"/>
    <lineage>
        <taxon>Bacteria</taxon>
        <taxon>Pseudomonadati</taxon>
        <taxon>Bacteroidota</taxon>
        <taxon>Cytophagia</taxon>
        <taxon>Cytophagales</taxon>
        <taxon>Hymenobacteraceae</taxon>
        <taxon>Hymenobacter</taxon>
    </lineage>
</organism>
<keyword evidence="1" id="KW-0472">Membrane</keyword>
<evidence type="ECO:0000313" key="2">
    <source>
        <dbReference type="EMBL" id="SHL98359.1"/>
    </source>
</evidence>
<reference evidence="3" key="1">
    <citation type="submission" date="2016-11" db="EMBL/GenBank/DDBJ databases">
        <authorList>
            <person name="Varghese N."/>
            <person name="Submissions S."/>
        </authorList>
    </citation>
    <scope>NUCLEOTIDE SEQUENCE [LARGE SCALE GENOMIC DNA]</scope>
    <source>
        <strain evidence="3">DSM 18569</strain>
    </source>
</reference>
<keyword evidence="1" id="KW-1133">Transmembrane helix</keyword>
<name>A0A1M7F3T6_9BACT</name>
<dbReference type="Pfam" id="PF14121">
    <property type="entry name" value="Porin_10"/>
    <property type="match status" value="1"/>
</dbReference>
<proteinExistence type="predicted"/>